<dbReference type="Pfam" id="PF13649">
    <property type="entry name" value="Methyltransf_25"/>
    <property type="match status" value="1"/>
</dbReference>
<evidence type="ECO:0000313" key="4">
    <source>
        <dbReference type="EMBL" id="KAL2073979.1"/>
    </source>
</evidence>
<dbReference type="Gene3D" id="3.40.50.150">
    <property type="entry name" value="Vaccinia Virus protein VP39"/>
    <property type="match status" value="1"/>
</dbReference>
<evidence type="ECO:0000313" key="5">
    <source>
        <dbReference type="Proteomes" id="UP001595075"/>
    </source>
</evidence>
<accession>A0ABR4CVN9</accession>
<dbReference type="CDD" id="cd02440">
    <property type="entry name" value="AdoMet_MTases"/>
    <property type="match status" value="1"/>
</dbReference>
<evidence type="ECO:0000259" key="3">
    <source>
        <dbReference type="Pfam" id="PF13649"/>
    </source>
</evidence>
<dbReference type="InterPro" id="IPR041698">
    <property type="entry name" value="Methyltransf_25"/>
</dbReference>
<dbReference type="PANTHER" id="PTHR43861:SF1">
    <property type="entry name" value="TRANS-ACONITATE 2-METHYLTRANSFERASE"/>
    <property type="match status" value="1"/>
</dbReference>
<dbReference type="SUPFAM" id="SSF53335">
    <property type="entry name" value="S-adenosyl-L-methionine-dependent methyltransferases"/>
    <property type="match status" value="1"/>
</dbReference>
<dbReference type="Proteomes" id="UP001595075">
    <property type="component" value="Unassembled WGS sequence"/>
</dbReference>
<name>A0ABR4CVN9_9HELO</name>
<comment type="caution">
    <text evidence="4">The sequence shown here is derived from an EMBL/GenBank/DDBJ whole genome shotgun (WGS) entry which is preliminary data.</text>
</comment>
<gene>
    <name evidence="4" type="ORF">VTL71DRAFT_7757</name>
</gene>
<keyword evidence="2" id="KW-0808">Transferase</keyword>
<sequence>MGEQANTDQQPNDFWSPVAYDTSAPFVAKLSTKLLEYLDPKGTDKVLDVGCGDGKFTNNFIPAVGSVLGVDASPMMIEAATRDFGGRNAKFKVLDCCYLDTDPEIVNGTWDKVISNSALHWILRDEDTRISTLQAIHRALKPGGIFVFEFGGHGHVSEVFTALLYMLVQHGIPIEKAKELNRWFFPSQIWFEDALKQVGFTVEEIEVEYRPTKLTSVDGGGLAGWVNLLGAPMVNALPVEKRQSAVEQVCKVLEPVVTRGEDGSQWLGYVRLRGIARKS</sequence>
<protein>
    <recommendedName>
        <fullName evidence="3">Methyltransferase domain-containing protein</fullName>
    </recommendedName>
</protein>
<evidence type="ECO:0000256" key="1">
    <source>
        <dbReference type="ARBA" id="ARBA00022603"/>
    </source>
</evidence>
<organism evidence="4 5">
    <name type="scientific">Oculimacula yallundae</name>
    <dbReference type="NCBI Taxonomy" id="86028"/>
    <lineage>
        <taxon>Eukaryota</taxon>
        <taxon>Fungi</taxon>
        <taxon>Dikarya</taxon>
        <taxon>Ascomycota</taxon>
        <taxon>Pezizomycotina</taxon>
        <taxon>Leotiomycetes</taxon>
        <taxon>Helotiales</taxon>
        <taxon>Ploettnerulaceae</taxon>
        <taxon>Oculimacula</taxon>
    </lineage>
</organism>
<dbReference type="EMBL" id="JAZHXI010000002">
    <property type="protein sequence ID" value="KAL2073979.1"/>
    <property type="molecule type" value="Genomic_DNA"/>
</dbReference>
<keyword evidence="5" id="KW-1185">Reference proteome</keyword>
<keyword evidence="1" id="KW-0489">Methyltransferase</keyword>
<evidence type="ECO:0000256" key="2">
    <source>
        <dbReference type="ARBA" id="ARBA00022679"/>
    </source>
</evidence>
<dbReference type="InterPro" id="IPR029063">
    <property type="entry name" value="SAM-dependent_MTases_sf"/>
</dbReference>
<reference evidence="4 5" key="1">
    <citation type="journal article" date="2024" name="Commun. Biol.">
        <title>Comparative genomic analysis of thermophilic fungi reveals convergent evolutionary adaptations and gene losses.</title>
        <authorList>
            <person name="Steindorff A.S."/>
            <person name="Aguilar-Pontes M.V."/>
            <person name="Robinson A.J."/>
            <person name="Andreopoulos B."/>
            <person name="LaButti K."/>
            <person name="Kuo A."/>
            <person name="Mondo S."/>
            <person name="Riley R."/>
            <person name="Otillar R."/>
            <person name="Haridas S."/>
            <person name="Lipzen A."/>
            <person name="Grimwood J."/>
            <person name="Schmutz J."/>
            <person name="Clum A."/>
            <person name="Reid I.D."/>
            <person name="Moisan M.C."/>
            <person name="Butler G."/>
            <person name="Nguyen T.T.M."/>
            <person name="Dewar K."/>
            <person name="Conant G."/>
            <person name="Drula E."/>
            <person name="Henrissat B."/>
            <person name="Hansel C."/>
            <person name="Singer S."/>
            <person name="Hutchinson M.I."/>
            <person name="de Vries R.P."/>
            <person name="Natvig D.O."/>
            <person name="Powell A.J."/>
            <person name="Tsang A."/>
            <person name="Grigoriev I.V."/>
        </authorList>
    </citation>
    <scope>NUCLEOTIDE SEQUENCE [LARGE SCALE GENOMIC DNA]</scope>
    <source>
        <strain evidence="4 5">CBS 494.80</strain>
    </source>
</reference>
<proteinExistence type="predicted"/>
<dbReference type="PANTHER" id="PTHR43861">
    <property type="entry name" value="TRANS-ACONITATE 2-METHYLTRANSFERASE-RELATED"/>
    <property type="match status" value="1"/>
</dbReference>
<feature type="domain" description="Methyltransferase" evidence="3">
    <location>
        <begin position="46"/>
        <end position="144"/>
    </location>
</feature>